<accession>A0A7J6XK08</accession>
<comment type="caution">
    <text evidence="6">The sequence shown here is derived from an EMBL/GenBank/DDBJ whole genome shotgun (WGS) entry which is preliminary data.</text>
</comment>
<dbReference type="Pfam" id="PF04241">
    <property type="entry name" value="DUF423"/>
    <property type="match status" value="1"/>
</dbReference>
<sequence>MLRLQLLKEKKKRMDRRWRVLSTSILGKECTAYCLISSCNLRSMLLFFFFSPCIWTLMPPFEMWFLFFFFARPPLCYWFSAIHTLNASEGIRNGMAKFYDPCIVAVGVSGFVGVVAGAYGAHALHGRLTPKQQSAWTTAVNINLIHTAGCLSVLALRECVDPNGPAAKHLNRAFHLLLLGTTLFAGTIYATSLGVPGGVIGRLTPVGGVTLMLGWLTVALAGL</sequence>
<keyword evidence="2 5" id="KW-0812">Transmembrane</keyword>
<organism evidence="6 7">
    <name type="scientific">Trypanosoma cruzi</name>
    <dbReference type="NCBI Taxonomy" id="5693"/>
    <lineage>
        <taxon>Eukaryota</taxon>
        <taxon>Discoba</taxon>
        <taxon>Euglenozoa</taxon>
        <taxon>Kinetoplastea</taxon>
        <taxon>Metakinetoplastina</taxon>
        <taxon>Trypanosomatida</taxon>
        <taxon>Trypanosomatidae</taxon>
        <taxon>Trypanosoma</taxon>
        <taxon>Schizotrypanum</taxon>
    </lineage>
</organism>
<name>A0A7J6XK08_TRYCR</name>
<protein>
    <submittedName>
        <fullName evidence="6">Uncharacterized protein</fullName>
    </submittedName>
</protein>
<evidence type="ECO:0000256" key="5">
    <source>
        <dbReference type="SAM" id="Phobius"/>
    </source>
</evidence>
<dbReference type="Proteomes" id="UP000583944">
    <property type="component" value="Unassembled WGS sequence"/>
</dbReference>
<feature type="transmembrane region" description="Helical" evidence="5">
    <location>
        <begin position="203"/>
        <end position="222"/>
    </location>
</feature>
<keyword evidence="3 5" id="KW-1133">Transmembrane helix</keyword>
<keyword evidence="4 5" id="KW-0472">Membrane</keyword>
<evidence type="ECO:0000313" key="6">
    <source>
        <dbReference type="EMBL" id="KAF5214300.1"/>
    </source>
</evidence>
<feature type="transmembrane region" description="Helical" evidence="5">
    <location>
        <begin position="176"/>
        <end position="197"/>
    </location>
</feature>
<dbReference type="GO" id="GO:0016020">
    <property type="term" value="C:membrane"/>
    <property type="evidence" value="ECO:0007669"/>
    <property type="project" value="UniProtKB-SubCell"/>
</dbReference>
<dbReference type="EMBL" id="JABDHM010000547">
    <property type="protein sequence ID" value="KAF5214300.1"/>
    <property type="molecule type" value="Genomic_DNA"/>
</dbReference>
<feature type="transmembrane region" description="Helical" evidence="5">
    <location>
        <begin position="48"/>
        <end position="70"/>
    </location>
</feature>
<dbReference type="PANTHER" id="PTHR43461:SF1">
    <property type="entry name" value="TRANSMEMBRANE PROTEIN 256"/>
    <property type="match status" value="1"/>
</dbReference>
<evidence type="ECO:0000256" key="2">
    <source>
        <dbReference type="ARBA" id="ARBA00022692"/>
    </source>
</evidence>
<comment type="subcellular location">
    <subcellularLocation>
        <location evidence="1">Membrane</location>
        <topology evidence="1">Multi-pass membrane protein</topology>
    </subcellularLocation>
</comment>
<dbReference type="VEuPathDB" id="TriTrypDB:ECC02_013114"/>
<evidence type="ECO:0000313" key="7">
    <source>
        <dbReference type="Proteomes" id="UP000583944"/>
    </source>
</evidence>
<dbReference type="PANTHER" id="PTHR43461">
    <property type="entry name" value="TRANSMEMBRANE PROTEIN 256"/>
    <property type="match status" value="1"/>
</dbReference>
<proteinExistence type="predicted"/>
<feature type="transmembrane region" description="Helical" evidence="5">
    <location>
        <begin position="102"/>
        <end position="122"/>
    </location>
</feature>
<dbReference type="AlphaFoldDB" id="A0A7J6XK08"/>
<feature type="transmembrane region" description="Helical" evidence="5">
    <location>
        <begin position="134"/>
        <end position="156"/>
    </location>
</feature>
<gene>
    <name evidence="6" type="ORF">ECC02_013114</name>
</gene>
<evidence type="ECO:0000256" key="3">
    <source>
        <dbReference type="ARBA" id="ARBA00022989"/>
    </source>
</evidence>
<reference evidence="6 7" key="1">
    <citation type="journal article" date="2019" name="Genome Biol. Evol.">
        <title>Nanopore Sequencing Significantly Improves Genome Assembly of the Protozoan Parasite Trypanosoma cruzi.</title>
        <authorList>
            <person name="Diaz-Viraque F."/>
            <person name="Pita S."/>
            <person name="Greif G."/>
            <person name="de Souza R.C.M."/>
            <person name="Iraola G."/>
            <person name="Robello C."/>
        </authorList>
    </citation>
    <scope>NUCLEOTIDE SEQUENCE [LARGE SCALE GENOMIC DNA]</scope>
    <source>
        <strain evidence="6 7">Berenice</strain>
    </source>
</reference>
<dbReference type="InterPro" id="IPR006696">
    <property type="entry name" value="DUF423"/>
</dbReference>
<dbReference type="VEuPathDB" id="TriTrypDB:BCY84_15702"/>
<evidence type="ECO:0000256" key="1">
    <source>
        <dbReference type="ARBA" id="ARBA00004141"/>
    </source>
</evidence>
<evidence type="ECO:0000256" key="4">
    <source>
        <dbReference type="ARBA" id="ARBA00023136"/>
    </source>
</evidence>